<proteinExistence type="predicted"/>
<dbReference type="Proteomes" id="UP000321026">
    <property type="component" value="Unassembled WGS sequence"/>
</dbReference>
<comment type="caution">
    <text evidence="1">The sequence shown here is derived from an EMBL/GenBank/DDBJ whole genome shotgun (WGS) entry which is preliminary data.</text>
</comment>
<reference evidence="1 2" key="1">
    <citation type="submission" date="2018-09" db="EMBL/GenBank/DDBJ databases">
        <title>Metagenome Assembled Genomes from an Advanced Water Purification Facility.</title>
        <authorList>
            <person name="Stamps B.W."/>
            <person name="Spear J.R."/>
        </authorList>
    </citation>
    <scope>NUCLEOTIDE SEQUENCE [LARGE SCALE GENOMIC DNA]</scope>
    <source>
        <strain evidence="1">Bin_63_2</strain>
    </source>
</reference>
<organism evidence="1 2">
    <name type="scientific">Candidatus Dojkabacteria bacterium</name>
    <dbReference type="NCBI Taxonomy" id="2099670"/>
    <lineage>
        <taxon>Bacteria</taxon>
        <taxon>Candidatus Dojkabacteria</taxon>
    </lineage>
</organism>
<dbReference type="EMBL" id="SSDS01000090">
    <property type="protein sequence ID" value="TXG75959.1"/>
    <property type="molecule type" value="Genomic_DNA"/>
</dbReference>
<gene>
    <name evidence="1" type="ORF">E6Q11_05750</name>
</gene>
<name>A0A5C7J3K4_9BACT</name>
<evidence type="ECO:0000313" key="1">
    <source>
        <dbReference type="EMBL" id="TXG75959.1"/>
    </source>
</evidence>
<sequence>MAYTIWRIRIKGHKLNKVLSVRARAPYRDSELINYMYQHAIDNQVNPNSLTVEQFTEIVND</sequence>
<accession>A0A5C7J3K4</accession>
<evidence type="ECO:0000313" key="2">
    <source>
        <dbReference type="Proteomes" id="UP000321026"/>
    </source>
</evidence>
<protein>
    <submittedName>
        <fullName evidence="1">Uncharacterized protein</fullName>
    </submittedName>
</protein>
<dbReference type="AlphaFoldDB" id="A0A5C7J3K4"/>